<dbReference type="Gene3D" id="3.40.50.300">
    <property type="entry name" value="P-loop containing nucleotide triphosphate hydrolases"/>
    <property type="match status" value="1"/>
</dbReference>
<dbReference type="PROSITE" id="PS51755">
    <property type="entry name" value="OMPR_PHOB"/>
    <property type="match status" value="1"/>
</dbReference>
<dbReference type="SUPFAM" id="SSF46894">
    <property type="entry name" value="C-terminal effector domain of the bipartite response regulators"/>
    <property type="match status" value="1"/>
</dbReference>
<dbReference type="Pfam" id="PF13424">
    <property type="entry name" value="TPR_12"/>
    <property type="match status" value="2"/>
</dbReference>
<dbReference type="InterPro" id="IPR019734">
    <property type="entry name" value="TPR_rpt"/>
</dbReference>
<keyword evidence="3" id="KW-0802">TPR repeat</keyword>
<feature type="DNA-binding region" description="OmpR/PhoB-type" evidence="4">
    <location>
        <begin position="1"/>
        <end position="93"/>
    </location>
</feature>
<protein>
    <submittedName>
        <fullName evidence="6">Tetratricopeptide repeat protein</fullName>
    </submittedName>
</protein>
<dbReference type="InterPro" id="IPR011990">
    <property type="entry name" value="TPR-like_helical_dom_sf"/>
</dbReference>
<dbReference type="PROSITE" id="PS50005">
    <property type="entry name" value="TPR"/>
    <property type="match status" value="1"/>
</dbReference>
<dbReference type="SMART" id="SM00862">
    <property type="entry name" value="Trans_reg_C"/>
    <property type="match status" value="1"/>
</dbReference>
<comment type="caution">
    <text evidence="6">The sequence shown here is derived from an EMBL/GenBank/DDBJ whole genome shotgun (WGS) entry which is preliminary data.</text>
</comment>
<dbReference type="PROSITE" id="PS50293">
    <property type="entry name" value="TPR_REGION"/>
    <property type="match status" value="1"/>
</dbReference>
<sequence length="972" mass="107729">MEFTILGQTSLQVGATKVDLGAKKQRALLALLLLQVKRPVPVETIIQALWPGKVHDGVRSNLQSLMSRIRGALARAGVEYRVTHEGETYRLDLDQNLVDYHRFLRMVEAGRATSATENHAEAKLILTEAIGLWRGVPLADIRGEWAAKRRNDMESIDLLHAHHALLQARLELREYAGVMRDLVPLLEQHPHDDTLARIRMTALDGMGDRHGATSFYMQFRRRLANEFGTETSAELDRLYHRLLTEPPTGEPDHAVRSAAPVDARPYRFPRQVPGFTGRLELLRRLDSFLDAGPADPIVALHGMPGVGKTELAVHWAHRHRDDFPDGMVLLDMRGYGSGRPLTPDHAISMLLDRLGVPADQIPVDPGRRPVVLSRALANRRTLLVLDNVRDAEQVVPLLDVTSDCFMLLTSRDRLRFLAIREGAHTLAVPEMNVEESLDLLRSTIKDDRAANDERGLLEIARLSNGLPLALKITGRHIADRPRETPGQLAEQLKAHRDLLFLDEEDEEAISLSAVFSWSYEALVPDAARLFRLMGLHPGSRVSGECTAALAGTSSREAARLLANLARVNLLDHDVANRYRVHDLLREYAAGRAQECDSPGARRDAIERLLTWYVLTSAEACGRLSPQSPPIPALPTSVEVAPLLFATDQDALDWCALERENLVAATRLASAHGFHEHAWRIPAAVQEVFERSGYHDDLLTSHELALGSARATGQVDAEIGTLNNLGLMYLNVHRVDEAFEHLLAGLDIAREQAHRPGEAVCLHNLGTVHFERGDDRKALELYERALEINHELGGGEGEAFGHHRIGMAHHRLGNLAEAKRSFDEALRIRVEIGHVRGQGATLTALAALHQALGEPDRALEHCQRALRIHRLTGDRIETGHALMTLAAIEFDHGDLGSAHDHAAEAASLADELHDVTAQARCLHLLGRVMVFMGQERAAAQAWRQALSLFLSTNDPTARVVQAHLDSVRERPDD</sequence>
<dbReference type="CDD" id="cd15831">
    <property type="entry name" value="BTAD"/>
    <property type="match status" value="1"/>
</dbReference>
<dbReference type="EMBL" id="JBHSJB010000007">
    <property type="protein sequence ID" value="MFC5054055.1"/>
    <property type="molecule type" value="Genomic_DNA"/>
</dbReference>
<keyword evidence="7" id="KW-1185">Reference proteome</keyword>
<evidence type="ECO:0000256" key="2">
    <source>
        <dbReference type="ARBA" id="ARBA00023125"/>
    </source>
</evidence>
<feature type="domain" description="OmpR/PhoB-type" evidence="5">
    <location>
        <begin position="1"/>
        <end position="93"/>
    </location>
</feature>
<dbReference type="InterPro" id="IPR016032">
    <property type="entry name" value="Sig_transdc_resp-reg_C-effctor"/>
</dbReference>
<feature type="repeat" description="TPR" evidence="3">
    <location>
        <begin position="758"/>
        <end position="791"/>
    </location>
</feature>
<dbReference type="PANTHER" id="PTHR47691:SF3">
    <property type="entry name" value="HTH-TYPE TRANSCRIPTIONAL REGULATOR RV0890C-RELATED"/>
    <property type="match status" value="1"/>
</dbReference>
<dbReference type="SUPFAM" id="SSF52540">
    <property type="entry name" value="P-loop containing nucleoside triphosphate hydrolases"/>
    <property type="match status" value="1"/>
</dbReference>
<evidence type="ECO:0000259" key="5">
    <source>
        <dbReference type="PROSITE" id="PS51755"/>
    </source>
</evidence>
<dbReference type="Proteomes" id="UP001595833">
    <property type="component" value="Unassembled WGS sequence"/>
</dbReference>
<evidence type="ECO:0000313" key="6">
    <source>
        <dbReference type="EMBL" id="MFC5054055.1"/>
    </source>
</evidence>
<dbReference type="SMART" id="SM00028">
    <property type="entry name" value="TPR"/>
    <property type="match status" value="5"/>
</dbReference>
<name>A0ABV9XXU6_9PSEU</name>
<dbReference type="Gene3D" id="1.25.40.10">
    <property type="entry name" value="Tetratricopeptide repeat domain"/>
    <property type="match status" value="2"/>
</dbReference>
<dbReference type="Pfam" id="PF00931">
    <property type="entry name" value="NB-ARC"/>
    <property type="match status" value="1"/>
</dbReference>
<dbReference type="InterPro" id="IPR036388">
    <property type="entry name" value="WH-like_DNA-bd_sf"/>
</dbReference>
<gene>
    <name evidence="6" type="ORF">ACFPFM_09830</name>
</gene>
<dbReference type="SUPFAM" id="SSF48452">
    <property type="entry name" value="TPR-like"/>
    <property type="match status" value="3"/>
</dbReference>
<dbReference type="InterPro" id="IPR001867">
    <property type="entry name" value="OmpR/PhoB-type_DNA-bd"/>
</dbReference>
<evidence type="ECO:0000256" key="1">
    <source>
        <dbReference type="ARBA" id="ARBA00005820"/>
    </source>
</evidence>
<dbReference type="RefSeq" id="WP_344042894.1">
    <property type="nucleotide sequence ID" value="NZ_BAAAKE010000038.1"/>
</dbReference>
<comment type="similarity">
    <text evidence="1">Belongs to the AfsR/DnrI/RedD regulatory family.</text>
</comment>
<dbReference type="PRINTS" id="PR00364">
    <property type="entry name" value="DISEASERSIST"/>
</dbReference>
<dbReference type="InterPro" id="IPR005158">
    <property type="entry name" value="BTAD"/>
</dbReference>
<proteinExistence type="inferred from homology"/>
<dbReference type="InterPro" id="IPR002182">
    <property type="entry name" value="NB-ARC"/>
</dbReference>
<dbReference type="SMART" id="SM01043">
    <property type="entry name" value="BTAD"/>
    <property type="match status" value="1"/>
</dbReference>
<evidence type="ECO:0000313" key="7">
    <source>
        <dbReference type="Proteomes" id="UP001595833"/>
    </source>
</evidence>
<dbReference type="PANTHER" id="PTHR47691">
    <property type="entry name" value="REGULATOR-RELATED"/>
    <property type="match status" value="1"/>
</dbReference>
<keyword evidence="2 4" id="KW-0238">DNA-binding</keyword>
<dbReference type="Pfam" id="PF03704">
    <property type="entry name" value="BTAD"/>
    <property type="match status" value="1"/>
</dbReference>
<evidence type="ECO:0000256" key="4">
    <source>
        <dbReference type="PROSITE-ProRule" id="PRU01091"/>
    </source>
</evidence>
<dbReference type="InterPro" id="IPR027417">
    <property type="entry name" value="P-loop_NTPase"/>
</dbReference>
<reference evidence="7" key="1">
    <citation type="journal article" date="2019" name="Int. J. Syst. Evol. Microbiol.">
        <title>The Global Catalogue of Microorganisms (GCM) 10K type strain sequencing project: providing services to taxonomists for standard genome sequencing and annotation.</title>
        <authorList>
            <consortium name="The Broad Institute Genomics Platform"/>
            <consortium name="The Broad Institute Genome Sequencing Center for Infectious Disease"/>
            <person name="Wu L."/>
            <person name="Ma J."/>
        </authorList>
    </citation>
    <scope>NUCLEOTIDE SEQUENCE [LARGE SCALE GENOMIC DNA]</scope>
    <source>
        <strain evidence="7">KCTC 12848</strain>
    </source>
</reference>
<organism evidence="6 7">
    <name type="scientific">Saccharothrix xinjiangensis</name>
    <dbReference type="NCBI Taxonomy" id="204798"/>
    <lineage>
        <taxon>Bacteria</taxon>
        <taxon>Bacillati</taxon>
        <taxon>Actinomycetota</taxon>
        <taxon>Actinomycetes</taxon>
        <taxon>Pseudonocardiales</taxon>
        <taxon>Pseudonocardiaceae</taxon>
        <taxon>Saccharothrix</taxon>
    </lineage>
</organism>
<evidence type="ECO:0000256" key="3">
    <source>
        <dbReference type="PROSITE-ProRule" id="PRU00339"/>
    </source>
</evidence>
<accession>A0ABV9XXU6</accession>
<dbReference type="Gene3D" id="1.10.10.10">
    <property type="entry name" value="Winged helix-like DNA-binding domain superfamily/Winged helix DNA-binding domain"/>
    <property type="match status" value="1"/>
</dbReference>